<evidence type="ECO:0000313" key="2">
    <source>
        <dbReference type="Proteomes" id="UP001295444"/>
    </source>
</evidence>
<gene>
    <name evidence="1" type="ORF">PECUL_23A028041</name>
</gene>
<organism evidence="1 2">
    <name type="scientific">Pelobates cultripes</name>
    <name type="common">Western spadefoot toad</name>
    <dbReference type="NCBI Taxonomy" id="61616"/>
    <lineage>
        <taxon>Eukaryota</taxon>
        <taxon>Metazoa</taxon>
        <taxon>Chordata</taxon>
        <taxon>Craniata</taxon>
        <taxon>Vertebrata</taxon>
        <taxon>Euteleostomi</taxon>
        <taxon>Amphibia</taxon>
        <taxon>Batrachia</taxon>
        <taxon>Anura</taxon>
        <taxon>Pelobatoidea</taxon>
        <taxon>Pelobatidae</taxon>
        <taxon>Pelobates</taxon>
    </lineage>
</organism>
<keyword evidence="2" id="KW-1185">Reference proteome</keyword>
<dbReference type="Proteomes" id="UP001295444">
    <property type="component" value="Chromosome 03"/>
</dbReference>
<reference evidence="1" key="1">
    <citation type="submission" date="2022-03" db="EMBL/GenBank/DDBJ databases">
        <authorList>
            <person name="Alioto T."/>
            <person name="Alioto T."/>
            <person name="Gomez Garrido J."/>
        </authorList>
    </citation>
    <scope>NUCLEOTIDE SEQUENCE</scope>
</reference>
<dbReference type="EMBL" id="OW240914">
    <property type="protein sequence ID" value="CAH2274199.1"/>
    <property type="molecule type" value="Genomic_DNA"/>
</dbReference>
<feature type="non-terminal residue" evidence="1">
    <location>
        <position position="68"/>
    </location>
</feature>
<dbReference type="AlphaFoldDB" id="A0AAD1RLS3"/>
<feature type="non-terminal residue" evidence="1">
    <location>
        <position position="1"/>
    </location>
</feature>
<sequence length="68" mass="7713">QPPSYDNILIELQEFIYSVHHSVLSLFHLQGIPVIEQMGSDHFNFLSSSTQSLEELGHLYNCSYSSAI</sequence>
<accession>A0AAD1RLS3</accession>
<name>A0AAD1RLS3_PELCU</name>
<protein>
    <submittedName>
        <fullName evidence="1">Uncharacterized protein</fullName>
    </submittedName>
</protein>
<proteinExistence type="predicted"/>
<evidence type="ECO:0000313" key="1">
    <source>
        <dbReference type="EMBL" id="CAH2274199.1"/>
    </source>
</evidence>